<dbReference type="Pfam" id="PF22888">
    <property type="entry name" value="FIMAH"/>
    <property type="match status" value="1"/>
</dbReference>
<dbReference type="RefSeq" id="WP_089061464.1">
    <property type="nucleotide sequence ID" value="NZ_CP022315.1"/>
</dbReference>
<dbReference type="SUPFAM" id="SSF49899">
    <property type="entry name" value="Concanavalin A-like lectins/glucanases"/>
    <property type="match status" value="1"/>
</dbReference>
<feature type="domain" description="FIMAH" evidence="1">
    <location>
        <begin position="265"/>
        <end position="345"/>
    </location>
</feature>
<dbReference type="KEGG" id="vil:CFK37_08540"/>
<evidence type="ECO:0000259" key="1">
    <source>
        <dbReference type="Pfam" id="PF22888"/>
    </source>
</evidence>
<proteinExistence type="predicted"/>
<reference evidence="2 3" key="1">
    <citation type="submission" date="2017-07" db="EMBL/GenBank/DDBJ databases">
        <title>Virgibacillus sp. LM2416.</title>
        <authorList>
            <person name="Tak E.J."/>
            <person name="Bae J.-W."/>
        </authorList>
    </citation>
    <scope>NUCLEOTIDE SEQUENCE [LARGE SCALE GENOMIC DNA]</scope>
    <source>
        <strain evidence="2 3">LM2416</strain>
    </source>
</reference>
<dbReference type="InterPro" id="IPR013320">
    <property type="entry name" value="ConA-like_dom_sf"/>
</dbReference>
<gene>
    <name evidence="2" type="ORF">CFK37_08540</name>
</gene>
<organism evidence="2 3">
    <name type="scientific">Virgibacillus phasianinus</name>
    <dbReference type="NCBI Taxonomy" id="2017483"/>
    <lineage>
        <taxon>Bacteria</taxon>
        <taxon>Bacillati</taxon>
        <taxon>Bacillota</taxon>
        <taxon>Bacilli</taxon>
        <taxon>Bacillales</taxon>
        <taxon>Bacillaceae</taxon>
        <taxon>Virgibacillus</taxon>
    </lineage>
</organism>
<keyword evidence="3" id="KW-1185">Reference proteome</keyword>
<evidence type="ECO:0000313" key="2">
    <source>
        <dbReference type="EMBL" id="ASK62204.1"/>
    </source>
</evidence>
<name>A0A220U1U2_9BACI</name>
<dbReference type="Gene3D" id="2.60.120.200">
    <property type="match status" value="1"/>
</dbReference>
<sequence length="349" mass="38321">MNTPSGIIAEALTDVTTDSVAPGETFAAEWKISALDESGSNLLANLDIAGTYRINKTDAQTSNNIRLLIEKDIQPPFKTKSFNDAIFSQSGEQFAIYGGGNDLWGLTNEYGTIYQKDAFSSGRSVITKVMSQDHTGPWARAGIVARNDLTKQNGSAGYINLAITPENGCVLSRDSNGDGYLDSYKNVKTFTTPVYLRLTREGHTFTGECSTDGENWTMVGKVDVSGAAEVEDVGLFMTAANGATDNKGIVQFEGFSINPTEEISITDLKKQVKQFRQDGEIVNDKAAYALTLHVTAVEHYVNNKENDKVVKHLKGFKQLLGYQEENNLISEKAYKSIKFATNYLLDKWK</sequence>
<accession>A0A220U1U2</accession>
<evidence type="ECO:0000313" key="3">
    <source>
        <dbReference type="Proteomes" id="UP000198312"/>
    </source>
</evidence>
<protein>
    <recommendedName>
        <fullName evidence="1">FIMAH domain-containing protein</fullName>
    </recommendedName>
</protein>
<dbReference type="InterPro" id="IPR054470">
    <property type="entry name" value="FIMAH_dom"/>
</dbReference>
<dbReference type="Proteomes" id="UP000198312">
    <property type="component" value="Chromosome"/>
</dbReference>
<dbReference type="AlphaFoldDB" id="A0A220U1U2"/>
<dbReference type="EMBL" id="CP022315">
    <property type="protein sequence ID" value="ASK62204.1"/>
    <property type="molecule type" value="Genomic_DNA"/>
</dbReference>